<protein>
    <recommendedName>
        <fullName evidence="2">Response regulatory domain-containing protein</fullName>
    </recommendedName>
</protein>
<dbReference type="AlphaFoldDB" id="A0A266Q5F5"/>
<dbReference type="PROSITE" id="PS50110">
    <property type="entry name" value="RESPONSE_REGULATORY"/>
    <property type="match status" value="1"/>
</dbReference>
<gene>
    <name evidence="3" type="ORF">CBP51_18445</name>
</gene>
<evidence type="ECO:0000313" key="3">
    <source>
        <dbReference type="EMBL" id="OZY85113.1"/>
    </source>
</evidence>
<name>A0A266Q5F5_9GAMM</name>
<dbReference type="Proteomes" id="UP000216101">
    <property type="component" value="Unassembled WGS sequence"/>
</dbReference>
<proteinExistence type="predicted"/>
<dbReference type="RefSeq" id="WP_078042856.1">
    <property type="nucleotide sequence ID" value="NZ_NHNI01000002.1"/>
</dbReference>
<accession>A0A266Q5F5</accession>
<dbReference type="Pfam" id="PF00072">
    <property type="entry name" value="Response_reg"/>
    <property type="match status" value="1"/>
</dbReference>
<dbReference type="PANTHER" id="PTHR43228:SF1">
    <property type="entry name" value="TWO-COMPONENT RESPONSE REGULATOR ARR22"/>
    <property type="match status" value="1"/>
</dbReference>
<dbReference type="Gene3D" id="3.40.50.2300">
    <property type="match status" value="1"/>
</dbReference>
<feature type="domain" description="Response regulatory" evidence="2">
    <location>
        <begin position="97"/>
        <end position="216"/>
    </location>
</feature>
<dbReference type="InterPro" id="IPR011006">
    <property type="entry name" value="CheY-like_superfamily"/>
</dbReference>
<dbReference type="InterPro" id="IPR052048">
    <property type="entry name" value="ST_Response_Regulator"/>
</dbReference>
<feature type="modified residue" description="4-aspartylphosphate" evidence="1">
    <location>
        <position position="149"/>
    </location>
</feature>
<dbReference type="EMBL" id="NHNI01000002">
    <property type="protein sequence ID" value="OZY85113.1"/>
    <property type="molecule type" value="Genomic_DNA"/>
</dbReference>
<dbReference type="SMART" id="SM00448">
    <property type="entry name" value="REC"/>
    <property type="match status" value="1"/>
</dbReference>
<comment type="caution">
    <text evidence="3">The sequence shown here is derived from an EMBL/GenBank/DDBJ whole genome shotgun (WGS) entry which is preliminary data.</text>
</comment>
<dbReference type="GO" id="GO:0000160">
    <property type="term" value="P:phosphorelay signal transduction system"/>
    <property type="evidence" value="ECO:0007669"/>
    <property type="project" value="InterPro"/>
</dbReference>
<dbReference type="PANTHER" id="PTHR43228">
    <property type="entry name" value="TWO-COMPONENT RESPONSE REGULATOR"/>
    <property type="match status" value="1"/>
</dbReference>
<evidence type="ECO:0000313" key="4">
    <source>
        <dbReference type="Proteomes" id="UP000216101"/>
    </source>
</evidence>
<evidence type="ECO:0000259" key="2">
    <source>
        <dbReference type="PROSITE" id="PS50110"/>
    </source>
</evidence>
<dbReference type="InterPro" id="IPR001789">
    <property type="entry name" value="Sig_transdc_resp-reg_receiver"/>
</dbReference>
<sequence length="225" mass="25578">MFSKQELQVMGQTLIQRRDWLHKNISRPDMAANKVPNERTLQIIESALVKITAQLRAASDKTQPDETVNHYISQPSIPPTRQAAIDRRLNLEPEDIRVLVVDDDQLICDLLDVYLRSEGIVQIDSASDGMKGINMMFNANPIYDLILCDWNMPTKSGLDVHNAMRAAERYQHAIFMLVTAVAEASQIRSAIEEGVDDYVVKPIEQEKLFKKIARFFPRVKTNAAE</sequence>
<reference evidence="4" key="1">
    <citation type="submission" date="2017-05" db="EMBL/GenBank/DDBJ databases">
        <authorList>
            <person name="Barney B.M."/>
        </authorList>
    </citation>
    <scope>NUCLEOTIDE SEQUENCE [LARGE SCALE GENOMIC DNA]</scope>
    <source>
        <strain evidence="4">PSBB022</strain>
    </source>
</reference>
<evidence type="ECO:0000256" key="1">
    <source>
        <dbReference type="PROSITE-ProRule" id="PRU00169"/>
    </source>
</evidence>
<organism evidence="3 4">
    <name type="scientific">Cellvibrio mixtus</name>
    <dbReference type="NCBI Taxonomy" id="39650"/>
    <lineage>
        <taxon>Bacteria</taxon>
        <taxon>Pseudomonadati</taxon>
        <taxon>Pseudomonadota</taxon>
        <taxon>Gammaproteobacteria</taxon>
        <taxon>Cellvibrionales</taxon>
        <taxon>Cellvibrionaceae</taxon>
        <taxon>Cellvibrio</taxon>
    </lineage>
</organism>
<keyword evidence="4" id="KW-1185">Reference proteome</keyword>
<keyword evidence="1" id="KW-0597">Phosphoprotein</keyword>
<dbReference type="SUPFAM" id="SSF52172">
    <property type="entry name" value="CheY-like"/>
    <property type="match status" value="1"/>
</dbReference>